<comment type="caution">
    <text evidence="2">The sequence shown here is derived from an EMBL/GenBank/DDBJ whole genome shotgun (WGS) entry which is preliminary data.</text>
</comment>
<dbReference type="EMBL" id="MNAD01001563">
    <property type="protein sequence ID" value="OJT04055.1"/>
    <property type="molecule type" value="Genomic_DNA"/>
</dbReference>
<proteinExistence type="predicted"/>
<evidence type="ECO:0000256" key="1">
    <source>
        <dbReference type="SAM" id="SignalP"/>
    </source>
</evidence>
<dbReference type="OMA" id="DFGNCVV"/>
<name>A0A1M2V956_TRAPU</name>
<dbReference type="AlphaFoldDB" id="A0A1M2V956"/>
<protein>
    <submittedName>
        <fullName evidence="2">Uncharacterized protein</fullName>
    </submittedName>
</protein>
<evidence type="ECO:0000313" key="2">
    <source>
        <dbReference type="EMBL" id="OJT04055.1"/>
    </source>
</evidence>
<sequence>MFSKSLISSVVLCLGLVLQASAHAIITPALGITGRPAIRADVQRPAGPTAECGTISIPDNLDTSTPAVADAAGIVNLTITNFNTDVDGSRQIVEALVDTTGTGNFDQAQAATMLLNGDFNPTDVASQPLTVQLPAGIQCAAGAAANKCLVSFITAGDFGNCVVVEQSA</sequence>
<reference evidence="2 3" key="1">
    <citation type="submission" date="2016-10" db="EMBL/GenBank/DDBJ databases">
        <title>Genome sequence of the basidiomycete white-rot fungus Trametes pubescens.</title>
        <authorList>
            <person name="Makela M.R."/>
            <person name="Granchi Z."/>
            <person name="Peng M."/>
            <person name="De Vries R.P."/>
            <person name="Grigoriev I."/>
            <person name="Riley R."/>
            <person name="Hilden K."/>
        </authorList>
    </citation>
    <scope>NUCLEOTIDE SEQUENCE [LARGE SCALE GENOMIC DNA]</scope>
    <source>
        <strain evidence="2 3">FBCC735</strain>
    </source>
</reference>
<accession>A0A1M2V956</accession>
<feature type="signal peptide" evidence="1">
    <location>
        <begin position="1"/>
        <end position="22"/>
    </location>
</feature>
<keyword evidence="3" id="KW-1185">Reference proteome</keyword>
<dbReference type="STRING" id="154538.A0A1M2V956"/>
<organism evidence="2 3">
    <name type="scientific">Trametes pubescens</name>
    <name type="common">White-rot fungus</name>
    <dbReference type="NCBI Taxonomy" id="154538"/>
    <lineage>
        <taxon>Eukaryota</taxon>
        <taxon>Fungi</taxon>
        <taxon>Dikarya</taxon>
        <taxon>Basidiomycota</taxon>
        <taxon>Agaricomycotina</taxon>
        <taxon>Agaricomycetes</taxon>
        <taxon>Polyporales</taxon>
        <taxon>Polyporaceae</taxon>
        <taxon>Trametes</taxon>
    </lineage>
</organism>
<feature type="chain" id="PRO_5012973708" evidence="1">
    <location>
        <begin position="23"/>
        <end position="168"/>
    </location>
</feature>
<dbReference type="OrthoDB" id="3241054at2759"/>
<dbReference type="Proteomes" id="UP000184267">
    <property type="component" value="Unassembled WGS sequence"/>
</dbReference>
<keyword evidence="1" id="KW-0732">Signal</keyword>
<gene>
    <name evidence="2" type="ORF">TRAPUB_5291</name>
</gene>
<evidence type="ECO:0000313" key="3">
    <source>
        <dbReference type="Proteomes" id="UP000184267"/>
    </source>
</evidence>